<comment type="pathway">
    <text evidence="4">Lipid metabolism; glycerolipid metabolism.</text>
</comment>
<evidence type="ECO:0000256" key="4">
    <source>
        <dbReference type="ARBA" id="ARBA00005175"/>
    </source>
</evidence>
<comment type="catalytic activity">
    <reaction evidence="19">
        <text>2-(5Z,8Z,11Z,14Z-eicosatetraenoyl)-glycerol + ATP = 2-(5Z,8Z,11Z,14Z-eicosatetraenoyl)-sn-glycero-3-phosphate + ADP + H(+)</text>
        <dbReference type="Rhea" id="RHEA:43316"/>
        <dbReference type="ChEBI" id="CHEBI:15378"/>
        <dbReference type="ChEBI" id="CHEBI:30616"/>
        <dbReference type="ChEBI" id="CHEBI:52392"/>
        <dbReference type="ChEBI" id="CHEBI:78209"/>
        <dbReference type="ChEBI" id="CHEBI:456216"/>
    </reaction>
    <physiologicalReaction direction="left-to-right" evidence="19">
        <dbReference type="Rhea" id="RHEA:43317"/>
    </physiologicalReaction>
</comment>
<keyword evidence="8" id="KW-0418">Kinase</keyword>
<evidence type="ECO:0000256" key="23">
    <source>
        <dbReference type="ARBA" id="ARBA00026098"/>
    </source>
</evidence>
<comment type="catalytic activity">
    <reaction evidence="16">
        <text>1-(5Z,8Z,11Z,14Z-eicosatetraenoyl)-sn-glycerol + ATP = 1-(5Z,8Z,11Z,14Z-eicosatetraenoyl)-sn-glycero-3-phosphate + ADP + H(+)</text>
        <dbReference type="Rhea" id="RHEA:43328"/>
        <dbReference type="ChEBI" id="CHEBI:15378"/>
        <dbReference type="ChEBI" id="CHEBI:30616"/>
        <dbReference type="ChEBI" id="CHEBI:34071"/>
        <dbReference type="ChEBI" id="CHEBI:74938"/>
        <dbReference type="ChEBI" id="CHEBI:456216"/>
    </reaction>
    <physiologicalReaction direction="left-to-right" evidence="16">
        <dbReference type="Rhea" id="RHEA:43329"/>
    </physiologicalReaction>
</comment>
<gene>
    <name evidence="31" type="ORF">OTU49_012165</name>
</gene>
<evidence type="ECO:0000256" key="8">
    <source>
        <dbReference type="ARBA" id="ARBA00022777"/>
    </source>
</evidence>
<dbReference type="EMBL" id="JARKIK010000094">
    <property type="protein sequence ID" value="KAK8722684.1"/>
    <property type="molecule type" value="Genomic_DNA"/>
</dbReference>
<dbReference type="GO" id="GO:0005758">
    <property type="term" value="C:mitochondrial intermembrane space"/>
    <property type="evidence" value="ECO:0007669"/>
    <property type="project" value="UniProtKB-SubCell"/>
</dbReference>
<feature type="non-terminal residue" evidence="31">
    <location>
        <position position="1"/>
    </location>
</feature>
<evidence type="ECO:0000256" key="13">
    <source>
        <dbReference type="ARBA" id="ARBA00023136"/>
    </source>
</evidence>
<evidence type="ECO:0000256" key="18">
    <source>
        <dbReference type="ARBA" id="ARBA00024512"/>
    </source>
</evidence>
<comment type="catalytic activity">
    <reaction evidence="26">
        <text>a 2-acylglycerol + ATP = a 2-acyl-sn-glycerol 3-phosphate + ADP + H(+)</text>
        <dbReference type="Rhea" id="RHEA:39847"/>
        <dbReference type="ChEBI" id="CHEBI:15378"/>
        <dbReference type="ChEBI" id="CHEBI:17389"/>
        <dbReference type="ChEBI" id="CHEBI:30616"/>
        <dbReference type="ChEBI" id="CHEBI:64982"/>
        <dbReference type="ChEBI" id="CHEBI:456216"/>
    </reaction>
    <physiologicalReaction direction="left-to-right" evidence="26">
        <dbReference type="Rhea" id="RHEA:39848"/>
    </physiologicalReaction>
</comment>
<dbReference type="GO" id="GO:0047620">
    <property type="term" value="F:acylglycerol kinase activity"/>
    <property type="evidence" value="ECO:0007669"/>
    <property type="project" value="UniProtKB-EC"/>
</dbReference>
<dbReference type="Pfam" id="PF00781">
    <property type="entry name" value="DAGK_cat"/>
    <property type="match status" value="1"/>
</dbReference>
<comment type="catalytic activity">
    <reaction evidence="29">
        <text>N-(hexanoyl)sphing-4-enine + ATP = N-hexanoylsphing-4-enine 1-phosphate + ADP + H(+)</text>
        <dbReference type="Rhea" id="RHEA:43312"/>
        <dbReference type="ChEBI" id="CHEBI:15378"/>
        <dbReference type="ChEBI" id="CHEBI:30616"/>
        <dbReference type="ChEBI" id="CHEBI:63867"/>
        <dbReference type="ChEBI" id="CHEBI:82959"/>
        <dbReference type="ChEBI" id="CHEBI:456216"/>
    </reaction>
    <physiologicalReaction direction="left-to-right" evidence="29">
        <dbReference type="Rhea" id="RHEA:43313"/>
    </physiologicalReaction>
</comment>
<comment type="catalytic activity">
    <reaction evidence="20">
        <text>1-hexadecanoyl-sn-glycerol + ATP = 1-hexadecanoyl-sn-glycero-3-phosphate + ADP + H(+)</text>
        <dbReference type="Rhea" id="RHEA:43308"/>
        <dbReference type="ChEBI" id="CHEBI:15378"/>
        <dbReference type="ChEBI" id="CHEBI:30616"/>
        <dbReference type="ChEBI" id="CHEBI:57518"/>
        <dbReference type="ChEBI" id="CHEBI:75542"/>
        <dbReference type="ChEBI" id="CHEBI:456216"/>
    </reaction>
    <physiologicalReaction direction="left-to-right" evidence="20">
        <dbReference type="Rhea" id="RHEA:43309"/>
    </physiologicalReaction>
</comment>
<dbReference type="AlphaFoldDB" id="A0AAW0W2T6"/>
<dbReference type="GO" id="GO:0005743">
    <property type="term" value="C:mitochondrial inner membrane"/>
    <property type="evidence" value="ECO:0007669"/>
    <property type="project" value="UniProtKB-SubCell"/>
</dbReference>
<evidence type="ECO:0000256" key="16">
    <source>
        <dbReference type="ARBA" id="ARBA00024483"/>
    </source>
</evidence>
<dbReference type="EC" id="2.7.1.94" evidence="23"/>
<evidence type="ECO:0000256" key="25">
    <source>
        <dbReference type="ARBA" id="ARBA00030553"/>
    </source>
</evidence>
<comment type="subcellular location">
    <subcellularLocation>
        <location evidence="3">Mitochondrion inner membrane</location>
        <topology evidence="3">Peripheral membrane protein</topology>
    </subcellularLocation>
    <subcellularLocation>
        <location evidence="2">Mitochondrion intermembrane space</location>
    </subcellularLocation>
</comment>
<evidence type="ECO:0000256" key="14">
    <source>
        <dbReference type="ARBA" id="ARBA00023371"/>
    </source>
</evidence>
<dbReference type="InterPro" id="IPR016064">
    <property type="entry name" value="NAD/diacylglycerol_kinase_sf"/>
</dbReference>
<evidence type="ECO:0000256" key="12">
    <source>
        <dbReference type="ARBA" id="ARBA00023128"/>
    </source>
</evidence>
<comment type="catalytic activity">
    <reaction evidence="18">
        <text>a 1-acyl-sn-glycerol + ATP = a 1-acyl-sn-glycero-3-phosphate + ADP + H(+)</text>
        <dbReference type="Rhea" id="RHEA:33747"/>
        <dbReference type="ChEBI" id="CHEBI:15378"/>
        <dbReference type="ChEBI" id="CHEBI:30616"/>
        <dbReference type="ChEBI" id="CHEBI:57970"/>
        <dbReference type="ChEBI" id="CHEBI:64683"/>
        <dbReference type="ChEBI" id="CHEBI:456216"/>
    </reaction>
    <physiologicalReaction direction="left-to-right" evidence="18">
        <dbReference type="Rhea" id="RHEA:33748"/>
    </physiologicalReaction>
</comment>
<dbReference type="PANTHER" id="PTHR12358:SF31">
    <property type="entry name" value="ACYLGLYCEROL KINASE, MITOCHONDRIAL"/>
    <property type="match status" value="1"/>
</dbReference>
<dbReference type="EC" id="2.7.1.107" evidence="5"/>
<comment type="similarity">
    <text evidence="21">Belongs to the AGK family.</text>
</comment>
<dbReference type="Proteomes" id="UP001445076">
    <property type="component" value="Unassembled WGS sequence"/>
</dbReference>
<evidence type="ECO:0000256" key="10">
    <source>
        <dbReference type="ARBA" id="ARBA00022840"/>
    </source>
</evidence>
<keyword evidence="13" id="KW-0472">Membrane</keyword>
<name>A0AAW0W2T6_CHEQU</name>
<dbReference type="SMART" id="SM00046">
    <property type="entry name" value="DAGKc"/>
    <property type="match status" value="1"/>
</dbReference>
<dbReference type="InterPro" id="IPR001206">
    <property type="entry name" value="Diacylglycerol_kinase_cat_dom"/>
</dbReference>
<organism evidence="31 32">
    <name type="scientific">Cherax quadricarinatus</name>
    <name type="common">Australian red claw crayfish</name>
    <dbReference type="NCBI Taxonomy" id="27406"/>
    <lineage>
        <taxon>Eukaryota</taxon>
        <taxon>Metazoa</taxon>
        <taxon>Ecdysozoa</taxon>
        <taxon>Arthropoda</taxon>
        <taxon>Crustacea</taxon>
        <taxon>Multicrustacea</taxon>
        <taxon>Malacostraca</taxon>
        <taxon>Eumalacostraca</taxon>
        <taxon>Eucarida</taxon>
        <taxon>Decapoda</taxon>
        <taxon>Pleocyemata</taxon>
        <taxon>Astacidea</taxon>
        <taxon>Parastacoidea</taxon>
        <taxon>Parastacidae</taxon>
        <taxon>Cherax</taxon>
    </lineage>
</organism>
<comment type="cofactor">
    <cofactor evidence="1">
        <name>Mg(2+)</name>
        <dbReference type="ChEBI" id="CHEBI:18420"/>
    </cofactor>
</comment>
<keyword evidence="7" id="KW-0547">Nucleotide-binding</keyword>
<evidence type="ECO:0000256" key="27">
    <source>
        <dbReference type="ARBA" id="ARBA00048034"/>
    </source>
</evidence>
<evidence type="ECO:0000256" key="24">
    <source>
        <dbReference type="ARBA" id="ARBA00026142"/>
    </source>
</evidence>
<dbReference type="GO" id="GO:0046512">
    <property type="term" value="P:sphingosine biosynthetic process"/>
    <property type="evidence" value="ECO:0007669"/>
    <property type="project" value="TreeGrafter"/>
</dbReference>
<comment type="caution">
    <text evidence="31">The sequence shown here is derived from an EMBL/GenBank/DDBJ whole genome shotgun (WGS) entry which is preliminary data.</text>
</comment>
<dbReference type="InterPro" id="IPR045579">
    <property type="entry name" value="AGK_C"/>
</dbReference>
<keyword evidence="6" id="KW-0808">Transferase</keyword>
<evidence type="ECO:0000256" key="3">
    <source>
        <dbReference type="ARBA" id="ARBA00004637"/>
    </source>
</evidence>
<evidence type="ECO:0000256" key="5">
    <source>
        <dbReference type="ARBA" id="ARBA00012133"/>
    </source>
</evidence>
<evidence type="ECO:0000256" key="20">
    <source>
        <dbReference type="ARBA" id="ARBA00024636"/>
    </source>
</evidence>
<keyword evidence="12" id="KW-0496">Mitochondrion</keyword>
<evidence type="ECO:0000256" key="22">
    <source>
        <dbReference type="ARBA" id="ARBA00026096"/>
    </source>
</evidence>
<evidence type="ECO:0000256" key="15">
    <source>
        <dbReference type="ARBA" id="ARBA00023411"/>
    </source>
</evidence>
<evidence type="ECO:0000256" key="11">
    <source>
        <dbReference type="ARBA" id="ARBA00023098"/>
    </source>
</evidence>
<reference evidence="31 32" key="1">
    <citation type="journal article" date="2024" name="BMC Genomics">
        <title>Genome assembly of redclaw crayfish (Cherax quadricarinatus) provides insights into its immune adaptation and hypoxia tolerance.</title>
        <authorList>
            <person name="Liu Z."/>
            <person name="Zheng J."/>
            <person name="Li H."/>
            <person name="Fang K."/>
            <person name="Wang S."/>
            <person name="He J."/>
            <person name="Zhou D."/>
            <person name="Weng S."/>
            <person name="Chi M."/>
            <person name="Gu Z."/>
            <person name="He J."/>
            <person name="Li F."/>
            <person name="Wang M."/>
        </authorList>
    </citation>
    <scope>NUCLEOTIDE SEQUENCE [LARGE SCALE GENOMIC DNA]</scope>
    <source>
        <strain evidence="31">ZL_2023a</strain>
    </source>
</reference>
<dbReference type="PROSITE" id="PS50146">
    <property type="entry name" value="DAGK"/>
    <property type="match status" value="1"/>
</dbReference>
<evidence type="ECO:0000256" key="1">
    <source>
        <dbReference type="ARBA" id="ARBA00001946"/>
    </source>
</evidence>
<keyword evidence="9" id="KW-0999">Mitochondrion inner membrane</keyword>
<evidence type="ECO:0000313" key="31">
    <source>
        <dbReference type="EMBL" id="KAK8722684.1"/>
    </source>
</evidence>
<proteinExistence type="inferred from homology"/>
<accession>A0AAW0W2T6</accession>
<comment type="catalytic activity">
    <reaction evidence="14">
        <text>1,2-di-(9Z-octadecenoyl)-sn-glycerol + ATP = 1,2-di-(9Z-octadecenoyl)-sn-glycero-3-phosphate + ADP + H(+)</text>
        <dbReference type="Rhea" id="RHEA:40327"/>
        <dbReference type="ChEBI" id="CHEBI:15378"/>
        <dbReference type="ChEBI" id="CHEBI:30616"/>
        <dbReference type="ChEBI" id="CHEBI:52333"/>
        <dbReference type="ChEBI" id="CHEBI:74546"/>
        <dbReference type="ChEBI" id="CHEBI:456216"/>
    </reaction>
    <physiologicalReaction direction="left-to-right" evidence="14">
        <dbReference type="Rhea" id="RHEA:40328"/>
    </physiologicalReaction>
</comment>
<dbReference type="InterPro" id="IPR050187">
    <property type="entry name" value="Lipid_Phosphate_FormReg"/>
</dbReference>
<dbReference type="GO" id="GO:0001729">
    <property type="term" value="F:ceramide kinase activity"/>
    <property type="evidence" value="ECO:0007669"/>
    <property type="project" value="UniProtKB-EC"/>
</dbReference>
<dbReference type="GO" id="GO:0046513">
    <property type="term" value="P:ceramide biosynthetic process"/>
    <property type="evidence" value="ECO:0007669"/>
    <property type="project" value="TreeGrafter"/>
</dbReference>
<comment type="catalytic activity">
    <reaction evidence="17">
        <text>1-(9Z-octadecenoyl)-sn-glycerol + ATP = 1-(9Z-octadecenoyl)-sn-glycero-3-phosphate + ADP + H(+)</text>
        <dbReference type="Rhea" id="RHEA:41079"/>
        <dbReference type="ChEBI" id="CHEBI:15378"/>
        <dbReference type="ChEBI" id="CHEBI:30616"/>
        <dbReference type="ChEBI" id="CHEBI:74544"/>
        <dbReference type="ChEBI" id="CHEBI:75757"/>
        <dbReference type="ChEBI" id="CHEBI:456216"/>
    </reaction>
    <physiologicalReaction direction="left-to-right" evidence="17">
        <dbReference type="Rhea" id="RHEA:41080"/>
    </physiologicalReaction>
</comment>
<feature type="domain" description="DAGKc" evidence="30">
    <location>
        <begin position="63"/>
        <end position="205"/>
    </location>
</feature>
<evidence type="ECO:0000256" key="17">
    <source>
        <dbReference type="ARBA" id="ARBA00024505"/>
    </source>
</evidence>
<dbReference type="GO" id="GO:0005524">
    <property type="term" value="F:ATP binding"/>
    <property type="evidence" value="ECO:0007669"/>
    <property type="project" value="UniProtKB-KW"/>
</dbReference>
<dbReference type="EC" id="2.7.1.138" evidence="22"/>
<keyword evidence="10" id="KW-0067">ATP-binding</keyword>
<evidence type="ECO:0000256" key="7">
    <source>
        <dbReference type="ARBA" id="ARBA00022741"/>
    </source>
</evidence>
<evidence type="ECO:0000256" key="6">
    <source>
        <dbReference type="ARBA" id="ARBA00022679"/>
    </source>
</evidence>
<evidence type="ECO:0000256" key="29">
    <source>
        <dbReference type="ARBA" id="ARBA00048876"/>
    </source>
</evidence>
<evidence type="ECO:0000256" key="28">
    <source>
        <dbReference type="ARBA" id="ARBA00048663"/>
    </source>
</evidence>
<keyword evidence="32" id="KW-1185">Reference proteome</keyword>
<evidence type="ECO:0000256" key="21">
    <source>
        <dbReference type="ARBA" id="ARBA00025749"/>
    </source>
</evidence>
<dbReference type="SUPFAM" id="SSF111331">
    <property type="entry name" value="NAD kinase/diacylglycerol kinase-like"/>
    <property type="match status" value="1"/>
</dbReference>
<comment type="catalytic activity">
    <reaction evidence="28">
        <text>a monoacylglycerol + ATP = a monoacyl-sn-glycero-3-phosphate + ADP + H(+)</text>
        <dbReference type="Rhea" id="RHEA:19293"/>
        <dbReference type="ChEBI" id="CHEBI:15378"/>
        <dbReference type="ChEBI" id="CHEBI:17408"/>
        <dbReference type="ChEBI" id="CHEBI:30616"/>
        <dbReference type="ChEBI" id="CHEBI:77589"/>
        <dbReference type="ChEBI" id="CHEBI:456216"/>
        <dbReference type="EC" id="2.7.1.94"/>
    </reaction>
    <physiologicalReaction direction="left-to-right" evidence="28">
        <dbReference type="Rhea" id="RHEA:19294"/>
    </physiologicalReaction>
</comment>
<evidence type="ECO:0000256" key="19">
    <source>
        <dbReference type="ARBA" id="ARBA00024556"/>
    </source>
</evidence>
<comment type="catalytic activity">
    <reaction evidence="15">
        <text>a 1,2-diacyl-sn-glycerol + ATP = a 1,2-diacyl-sn-glycero-3-phosphate + ADP + H(+)</text>
        <dbReference type="Rhea" id="RHEA:10272"/>
        <dbReference type="ChEBI" id="CHEBI:15378"/>
        <dbReference type="ChEBI" id="CHEBI:17815"/>
        <dbReference type="ChEBI" id="CHEBI:30616"/>
        <dbReference type="ChEBI" id="CHEBI:58608"/>
        <dbReference type="ChEBI" id="CHEBI:456216"/>
        <dbReference type="EC" id="2.7.1.107"/>
    </reaction>
    <physiologicalReaction direction="left-to-right" evidence="15">
        <dbReference type="Rhea" id="RHEA:10273"/>
    </physiologicalReaction>
</comment>
<keyword evidence="11" id="KW-0443">Lipid metabolism</keyword>
<dbReference type="Pfam" id="PF19712">
    <property type="entry name" value="AGK_C"/>
    <property type="match status" value="1"/>
</dbReference>
<dbReference type="Gene3D" id="3.40.50.10330">
    <property type="entry name" value="Probable inorganic polyphosphate/atp-NAD kinase, domain 1"/>
    <property type="match status" value="1"/>
</dbReference>
<sequence length="454" mass="50916">YTMSRVIRFYRVLRRNPKKSIVLSAILAGGVNYGIDKYEEKQMMRAFCEKAMVYGECSKPLGEPERHITVLLNPAAKDGKGKVQFERYCAPLLHLAGIKVATVRTENEGQARDLMEIMENTNAVVVAGGDGTLGEVLTGLLRRADHSEAARKLPLGILPLGNTNTSTAAIWGFRGNPEPRHLAEATMAIVEDIRRPLDVMEITPLQSVEEGESPSKPVYAASMLEWGAYRDAVDRKDVYWYWSFLKKYMTYVFSSYKDITWDCAAEVEYSVPCSGCSRCRVNIDQENTQRNSAAETPRRWWMAYIPKAKPVVGRKSDEEKIDYSSIINEECGVMHKTTFNNICDVTVSTRNTPQSLDVPSYALSLKTGPANIGTLEFIKEGWSREWDKVKSYASEINIGEIILRPSEKKTEKGTDQELNIDSETFEVRPMKIKARPSAVTIFAPADPPFTAHSG</sequence>
<evidence type="ECO:0000313" key="32">
    <source>
        <dbReference type="Proteomes" id="UP001445076"/>
    </source>
</evidence>
<protein>
    <recommendedName>
        <fullName evidence="24">Acylglycerol kinase, mitochondrial</fullName>
        <ecNumber evidence="5">2.7.1.107</ecNumber>
        <ecNumber evidence="22">2.7.1.138</ecNumber>
        <ecNumber evidence="23">2.7.1.94</ecNumber>
    </recommendedName>
    <alternativeName>
        <fullName evidence="25">Multiple substrate lipid kinase</fullName>
    </alternativeName>
</protein>
<evidence type="ECO:0000259" key="30">
    <source>
        <dbReference type="PROSITE" id="PS50146"/>
    </source>
</evidence>
<evidence type="ECO:0000256" key="26">
    <source>
        <dbReference type="ARBA" id="ARBA00044480"/>
    </source>
</evidence>
<dbReference type="InterPro" id="IPR017438">
    <property type="entry name" value="ATP-NAD_kinase_N"/>
</dbReference>
<comment type="catalytic activity">
    <reaction evidence="27">
        <text>an N-acylsphing-4-enine + ATP = an N-acylsphing-4-enine 1-phosphate + ADP + H(+)</text>
        <dbReference type="Rhea" id="RHEA:17929"/>
        <dbReference type="ChEBI" id="CHEBI:15378"/>
        <dbReference type="ChEBI" id="CHEBI:30616"/>
        <dbReference type="ChEBI" id="CHEBI:52639"/>
        <dbReference type="ChEBI" id="CHEBI:57674"/>
        <dbReference type="ChEBI" id="CHEBI:456216"/>
        <dbReference type="EC" id="2.7.1.138"/>
    </reaction>
    <physiologicalReaction direction="left-to-right" evidence="27">
        <dbReference type="Rhea" id="RHEA:17930"/>
    </physiologicalReaction>
</comment>
<dbReference type="GO" id="GO:0004143">
    <property type="term" value="F:ATP-dependent diacylglycerol kinase activity"/>
    <property type="evidence" value="ECO:0007669"/>
    <property type="project" value="UniProtKB-EC"/>
</dbReference>
<evidence type="ECO:0000256" key="2">
    <source>
        <dbReference type="ARBA" id="ARBA00004569"/>
    </source>
</evidence>
<evidence type="ECO:0000256" key="9">
    <source>
        <dbReference type="ARBA" id="ARBA00022792"/>
    </source>
</evidence>
<dbReference type="PANTHER" id="PTHR12358">
    <property type="entry name" value="SPHINGOSINE KINASE"/>
    <property type="match status" value="1"/>
</dbReference>